<organism evidence="2 3">
    <name type="scientific">Candidatus Criblamydia sequanensis CRIB-18</name>
    <dbReference type="NCBI Taxonomy" id="1437425"/>
    <lineage>
        <taxon>Bacteria</taxon>
        <taxon>Pseudomonadati</taxon>
        <taxon>Chlamydiota</taxon>
        <taxon>Chlamydiia</taxon>
        <taxon>Parachlamydiales</taxon>
        <taxon>Candidatus Criblamydiaceae</taxon>
        <taxon>Candidatus Criblamydia</taxon>
    </lineage>
</organism>
<accession>A0A090D2C8</accession>
<evidence type="ECO:0000313" key="2">
    <source>
        <dbReference type="EMBL" id="CDR34545.1"/>
    </source>
</evidence>
<dbReference type="AlphaFoldDB" id="A0A090D2C8"/>
<evidence type="ECO:0000313" key="3">
    <source>
        <dbReference type="Proteomes" id="UP000031552"/>
    </source>
</evidence>
<name>A0A090D2C8_9BACT</name>
<gene>
    <name evidence="2" type="ORF">CSEC_1734</name>
</gene>
<evidence type="ECO:0000256" key="1">
    <source>
        <dbReference type="SAM" id="SignalP"/>
    </source>
</evidence>
<feature type="signal peptide" evidence="1">
    <location>
        <begin position="1"/>
        <end position="21"/>
    </location>
</feature>
<sequence length="707" mass="81186">MRKLGLLSLMICGAFLSFSLAHLLPKQIETRKPEIQKEVRKETGLSSEMLSKKATGIRESSLSEAAALVSPLKEIAYVDERFIKNEAISQDELLNEATASFQEGNYSQVFKIAKKVMPAIENKSGLSEKWLHLLIETAFKQKDAVQLAIFYDFQNKAFKDHEDAALLVAKNYIQQGNREGFFQISNLFPEDAKSDEWRLLESDLYLFENNRQEAIDVLKAKHLNGKMEVERLLRLALFNIRINPKQAWMHLKEAHSLDPTNTEVLSYQGKLMELAKEPEKALSLYFMAWNLDPDNLKLSDQLADFYLRRKDYARSLDIWSQNLNEETDDPIWIKALFFSKVVKPINLPAKPENDYSGYSDYLYSLKPWEFWNEQKLQRFNLKSEEKVEQSAFWLKLLNEIEEKNEITAYNRLKTNPFKKQSWVPELEIALKQVLYLRNKDSLEPLTYSQDEEKLIADLNNSKSHPIFQEINQIARNQIFVSEATKKFISGNLILPSLFLAAGWKEAALELQHGSLKTEETPIWVALALMKAIKENHGLSKALAFSKQLPDTAEIRLLKAELLLEEGQAEEALSALDGLNNKVGEEGKRAALLEVLAYLILGDDQAAEHTIHDNSLLDKSIEGQEILAELEFRKGNEMKAEEIYLNIADGSMEAKSYLAKKAYQRGNLQKSRELTLELLDKDPANRVLLENLQRIEWHLNPEQDGFFP</sequence>
<dbReference type="EMBL" id="CCEJ010000008">
    <property type="protein sequence ID" value="CDR34545.1"/>
    <property type="molecule type" value="Genomic_DNA"/>
</dbReference>
<dbReference type="RefSeq" id="WP_041018064.1">
    <property type="nucleotide sequence ID" value="NZ_CCEJ010000008.1"/>
</dbReference>
<dbReference type="STRING" id="1437425.CSEC_1734"/>
<keyword evidence="3" id="KW-1185">Reference proteome</keyword>
<feature type="chain" id="PRO_5001853722" evidence="1">
    <location>
        <begin position="22"/>
        <end position="707"/>
    </location>
</feature>
<dbReference type="eggNOG" id="COG3063">
    <property type="taxonomic scope" value="Bacteria"/>
</dbReference>
<comment type="caution">
    <text evidence="2">The sequence shown here is derived from an EMBL/GenBank/DDBJ whole genome shotgun (WGS) entry which is preliminary data.</text>
</comment>
<proteinExistence type="predicted"/>
<dbReference type="Gene3D" id="1.25.40.10">
    <property type="entry name" value="Tetratricopeptide repeat domain"/>
    <property type="match status" value="1"/>
</dbReference>
<reference evidence="2" key="1">
    <citation type="submission" date="2013-12" db="EMBL/GenBank/DDBJ databases">
        <authorList>
            <person name="Linke B."/>
        </authorList>
    </citation>
    <scope>NUCLEOTIDE SEQUENCE [LARGE SCALE GENOMIC DNA]</scope>
    <source>
        <strain evidence="2">CRIB-18</strain>
    </source>
</reference>
<dbReference type="Proteomes" id="UP000031552">
    <property type="component" value="Unassembled WGS sequence"/>
</dbReference>
<reference evidence="2" key="2">
    <citation type="submission" date="2014-09" db="EMBL/GenBank/DDBJ databases">
        <title>Criblamydia sequanensis harbors a mega-plasmid encoding arsenite resistance.</title>
        <authorList>
            <person name="Bertelli C."/>
            <person name="Goesmann A."/>
            <person name="Greub G."/>
        </authorList>
    </citation>
    <scope>NUCLEOTIDE SEQUENCE [LARGE SCALE GENOMIC DNA]</scope>
    <source>
        <strain evidence="2">CRIB-18</strain>
    </source>
</reference>
<protein>
    <submittedName>
        <fullName evidence="2">Conserved putative secreted protein</fullName>
    </submittedName>
</protein>
<dbReference type="OrthoDB" id="20653at2"/>
<dbReference type="InterPro" id="IPR011990">
    <property type="entry name" value="TPR-like_helical_dom_sf"/>
</dbReference>
<dbReference type="SUPFAM" id="SSF48452">
    <property type="entry name" value="TPR-like"/>
    <property type="match status" value="2"/>
</dbReference>
<keyword evidence="1" id="KW-0732">Signal</keyword>